<organism evidence="1 2">
    <name type="scientific">Dokdonella koreensis DS-123</name>
    <dbReference type="NCBI Taxonomy" id="1300342"/>
    <lineage>
        <taxon>Bacteria</taxon>
        <taxon>Pseudomonadati</taxon>
        <taxon>Pseudomonadota</taxon>
        <taxon>Gammaproteobacteria</taxon>
        <taxon>Lysobacterales</taxon>
        <taxon>Rhodanobacteraceae</taxon>
        <taxon>Dokdonella</taxon>
    </lineage>
</organism>
<protein>
    <submittedName>
        <fullName evidence="1">Uncharacterized protein</fullName>
    </submittedName>
</protein>
<sequence>MPPPANAGGGPGGPRKCARHVPAHGRIDVYPPIRRCPLCCTMSACHREVKY</sequence>
<dbReference type="KEGG" id="dko:I596_3644"/>
<dbReference type="AlphaFoldDB" id="A0A167H9T7"/>
<dbReference type="Proteomes" id="UP000076830">
    <property type="component" value="Chromosome"/>
</dbReference>
<proteinExistence type="predicted"/>
<dbReference type="EMBL" id="CP015249">
    <property type="protein sequence ID" value="ANB19632.1"/>
    <property type="molecule type" value="Genomic_DNA"/>
</dbReference>
<evidence type="ECO:0000313" key="1">
    <source>
        <dbReference type="EMBL" id="ANB19632.1"/>
    </source>
</evidence>
<gene>
    <name evidence="1" type="ORF">I596_3644</name>
</gene>
<evidence type="ECO:0000313" key="2">
    <source>
        <dbReference type="Proteomes" id="UP000076830"/>
    </source>
</evidence>
<accession>A0A167H9T7</accession>
<dbReference type="STRING" id="1300342.I596_3644"/>
<name>A0A167H9T7_9GAMM</name>
<reference evidence="1 2" key="1">
    <citation type="submission" date="2016-04" db="EMBL/GenBank/DDBJ databases">
        <title>Complete genome sequence of Dokdonella koreensis DS-123T.</title>
        <authorList>
            <person name="Kim J.F."/>
            <person name="Lee H."/>
            <person name="Kwak M.-J."/>
        </authorList>
    </citation>
    <scope>NUCLEOTIDE SEQUENCE [LARGE SCALE GENOMIC DNA]</scope>
    <source>
        <strain evidence="1 2">DS-123</strain>
    </source>
</reference>
<keyword evidence="2" id="KW-1185">Reference proteome</keyword>